<comment type="caution">
    <text evidence="6">The sequence shown here is derived from an EMBL/GenBank/DDBJ whole genome shotgun (WGS) entry which is preliminary data.</text>
</comment>
<name>A0A4D9CN72_9STRA</name>
<dbReference type="InterPro" id="IPR050546">
    <property type="entry name" value="Glycosyl_Hydrlase_16"/>
</dbReference>
<dbReference type="GO" id="GO:0005975">
    <property type="term" value="P:carbohydrate metabolic process"/>
    <property type="evidence" value="ECO:0007669"/>
    <property type="project" value="InterPro"/>
</dbReference>
<keyword evidence="3" id="KW-0812">Transmembrane</keyword>
<gene>
    <name evidence="6" type="ORF">NSK_008018</name>
</gene>
<dbReference type="EMBL" id="SDOX01000159">
    <property type="protein sequence ID" value="TFJ80592.1"/>
    <property type="molecule type" value="Genomic_DNA"/>
</dbReference>
<dbReference type="Proteomes" id="UP000355283">
    <property type="component" value="Unassembled WGS sequence"/>
</dbReference>
<feature type="domain" description="GH16" evidence="5">
    <location>
        <begin position="154"/>
        <end position="461"/>
    </location>
</feature>
<evidence type="ECO:0000256" key="3">
    <source>
        <dbReference type="SAM" id="Phobius"/>
    </source>
</evidence>
<feature type="region of interest" description="Disordered" evidence="2">
    <location>
        <begin position="460"/>
        <end position="516"/>
    </location>
</feature>
<dbReference type="OrthoDB" id="4781at2759"/>
<sequence length="593" mass="64525">MGVSYGGRRILFALLAGVTLPTAICSACDRTRASTSDVNPAATIERRLQALEQWRIELAEREALVQAREEKLAMSDLGGVGEIGGGRGGEGSLALLSKKSVGGRAVDGESVGDRAVEGAEAEVLVFEDTFEELDMEIWAHDITMAGGGNWEFQYYTNNRSNSFVEEGVLYLQPTLTEETIGEANMMGEKPFRFDMWGMWPSDACTSNAFYGCERISDAGAQLVINPVQSARLRTTGTFTFQYGRLEVEAKLPRGDWLWPAIWLLPEKNVYGQWPASGEIDVMESRGNKPGYVKGGYDSFGSCMHWGPYFALDKYDMTCESFTLPEGKGTFNDDFHVFGMVWNEQGLYTYLDREDQKVLEVKFDRPFFERGDFSDVPGTGNPWIGRPNAAPFDQPFYLVLNVAVGGLSNFFEDGEDGKPWTNTGKGAPYLFAKAKDEWYPSWAGRDSALQVKSVRVWQKPGQGKASVLGEKPREGAGVGGAGNDAVLAPSSAPRKGHDSHQNNDSHQNKPLSGVDTSKRRGSTGGWIFGSLLVLVLAGAGVAYGVYLRMGGFPGTGNRVGGGRGGQVYTSVVGGSEAPYQATSYSDATRSTHRI</sequence>
<keyword evidence="3" id="KW-0472">Membrane</keyword>
<evidence type="ECO:0000313" key="7">
    <source>
        <dbReference type="Proteomes" id="UP000355283"/>
    </source>
</evidence>
<evidence type="ECO:0000259" key="5">
    <source>
        <dbReference type="PROSITE" id="PS51762"/>
    </source>
</evidence>
<dbReference type="Gene3D" id="2.60.120.200">
    <property type="match status" value="1"/>
</dbReference>
<proteinExistence type="inferred from homology"/>
<feature type="transmembrane region" description="Helical" evidence="3">
    <location>
        <begin position="525"/>
        <end position="545"/>
    </location>
</feature>
<feature type="signal peptide" evidence="4">
    <location>
        <begin position="1"/>
        <end position="25"/>
    </location>
</feature>
<dbReference type="SUPFAM" id="SSF49899">
    <property type="entry name" value="Concanavalin A-like lectins/glucanases"/>
    <property type="match status" value="1"/>
</dbReference>
<dbReference type="AlphaFoldDB" id="A0A4D9CN72"/>
<dbReference type="InterPro" id="IPR013320">
    <property type="entry name" value="ConA-like_dom_sf"/>
</dbReference>
<comment type="similarity">
    <text evidence="1">Belongs to the glycosyl hydrolase 16 family.</text>
</comment>
<dbReference type="Pfam" id="PF00722">
    <property type="entry name" value="Glyco_hydro_16"/>
    <property type="match status" value="1"/>
</dbReference>
<reference evidence="6 7" key="1">
    <citation type="submission" date="2019-01" db="EMBL/GenBank/DDBJ databases">
        <title>Nuclear Genome Assembly of the Microalgal Biofuel strain Nannochloropsis salina CCMP1776.</title>
        <authorList>
            <person name="Hovde B."/>
        </authorList>
    </citation>
    <scope>NUCLEOTIDE SEQUENCE [LARGE SCALE GENOMIC DNA]</scope>
    <source>
        <strain evidence="6 7">CCMP1776</strain>
    </source>
</reference>
<dbReference type="GO" id="GO:0004553">
    <property type="term" value="F:hydrolase activity, hydrolyzing O-glycosyl compounds"/>
    <property type="evidence" value="ECO:0007669"/>
    <property type="project" value="InterPro"/>
</dbReference>
<keyword evidence="7" id="KW-1185">Reference proteome</keyword>
<dbReference type="PANTHER" id="PTHR10963:SF55">
    <property type="entry name" value="GLYCOSIDE HYDROLASE FAMILY 16 PROTEIN"/>
    <property type="match status" value="1"/>
</dbReference>
<feature type="chain" id="PRO_5020025946" description="GH16 domain-containing protein" evidence="4">
    <location>
        <begin position="26"/>
        <end position="593"/>
    </location>
</feature>
<keyword evidence="3" id="KW-1133">Transmembrane helix</keyword>
<evidence type="ECO:0000256" key="1">
    <source>
        <dbReference type="ARBA" id="ARBA00006865"/>
    </source>
</evidence>
<evidence type="ECO:0000313" key="6">
    <source>
        <dbReference type="EMBL" id="TFJ80592.1"/>
    </source>
</evidence>
<dbReference type="PROSITE" id="PS51762">
    <property type="entry name" value="GH16_2"/>
    <property type="match status" value="1"/>
</dbReference>
<keyword evidence="4" id="KW-0732">Signal</keyword>
<organism evidence="6 7">
    <name type="scientific">Nannochloropsis salina CCMP1776</name>
    <dbReference type="NCBI Taxonomy" id="1027361"/>
    <lineage>
        <taxon>Eukaryota</taxon>
        <taxon>Sar</taxon>
        <taxon>Stramenopiles</taxon>
        <taxon>Ochrophyta</taxon>
        <taxon>Eustigmatophyceae</taxon>
        <taxon>Eustigmatales</taxon>
        <taxon>Monodopsidaceae</taxon>
        <taxon>Microchloropsis</taxon>
        <taxon>Microchloropsis salina</taxon>
    </lineage>
</organism>
<evidence type="ECO:0000256" key="4">
    <source>
        <dbReference type="SAM" id="SignalP"/>
    </source>
</evidence>
<protein>
    <recommendedName>
        <fullName evidence="5">GH16 domain-containing protein</fullName>
    </recommendedName>
</protein>
<dbReference type="InterPro" id="IPR000757">
    <property type="entry name" value="Beta-glucanase-like"/>
</dbReference>
<dbReference type="PANTHER" id="PTHR10963">
    <property type="entry name" value="GLYCOSYL HYDROLASE-RELATED"/>
    <property type="match status" value="1"/>
</dbReference>
<accession>A0A4D9CN72</accession>
<evidence type="ECO:0000256" key="2">
    <source>
        <dbReference type="SAM" id="MobiDB-lite"/>
    </source>
</evidence>
<dbReference type="CDD" id="cd08024">
    <property type="entry name" value="GH16_CCF"/>
    <property type="match status" value="1"/>
</dbReference>
<feature type="compositionally biased region" description="Basic and acidic residues" evidence="2">
    <location>
        <begin position="494"/>
        <end position="506"/>
    </location>
</feature>